<keyword evidence="5" id="KW-1185">Reference proteome</keyword>
<reference evidence="4" key="1">
    <citation type="submission" date="2020-12" db="EMBL/GenBank/DDBJ databases">
        <title>Clostridium thailandense sp. nov., a novel acetogenic bacterium isolated from peat land soil in Thailand.</title>
        <authorList>
            <person name="Chaikitkaew S."/>
            <person name="Birkeland N.K."/>
        </authorList>
    </citation>
    <scope>NUCLEOTIDE SEQUENCE</scope>
    <source>
        <strain evidence="4">PL3</strain>
    </source>
</reference>
<dbReference type="PANTHER" id="PTHR43792:SF8">
    <property type="entry name" value="[RIBOSOMAL PROTEIN US5]-ALANINE N-ACETYLTRANSFERASE"/>
    <property type="match status" value="1"/>
</dbReference>
<evidence type="ECO:0000256" key="2">
    <source>
        <dbReference type="ARBA" id="ARBA00023315"/>
    </source>
</evidence>
<feature type="domain" description="N-acetyltransferase" evidence="3">
    <location>
        <begin position="24"/>
        <end position="181"/>
    </location>
</feature>
<protein>
    <submittedName>
        <fullName evidence="4">GNAT family N-acetyltransferase</fullName>
    </submittedName>
</protein>
<proteinExistence type="predicted"/>
<dbReference type="GO" id="GO:0005737">
    <property type="term" value="C:cytoplasm"/>
    <property type="evidence" value="ECO:0007669"/>
    <property type="project" value="TreeGrafter"/>
</dbReference>
<gene>
    <name evidence="4" type="ORF">I6U48_22310</name>
</gene>
<dbReference type="EMBL" id="JAEEGC010000131">
    <property type="protein sequence ID" value="MBV7275636.1"/>
    <property type="molecule type" value="Genomic_DNA"/>
</dbReference>
<dbReference type="InterPro" id="IPR051531">
    <property type="entry name" value="N-acetyltransferase"/>
</dbReference>
<dbReference type="AlphaFoldDB" id="A0A949TXY5"/>
<dbReference type="RefSeq" id="WP_218322688.1">
    <property type="nucleotide sequence ID" value="NZ_JAEEGC010000131.1"/>
</dbReference>
<comment type="caution">
    <text evidence="4">The sequence shown here is derived from an EMBL/GenBank/DDBJ whole genome shotgun (WGS) entry which is preliminary data.</text>
</comment>
<evidence type="ECO:0000259" key="3">
    <source>
        <dbReference type="PROSITE" id="PS51186"/>
    </source>
</evidence>
<dbReference type="PROSITE" id="PS51186">
    <property type="entry name" value="GNAT"/>
    <property type="match status" value="1"/>
</dbReference>
<evidence type="ECO:0000313" key="5">
    <source>
        <dbReference type="Proteomes" id="UP000694308"/>
    </source>
</evidence>
<evidence type="ECO:0000313" key="4">
    <source>
        <dbReference type="EMBL" id="MBV7275636.1"/>
    </source>
</evidence>
<keyword evidence="2" id="KW-0012">Acyltransferase</keyword>
<name>A0A949TXY5_9CLOT</name>
<evidence type="ECO:0000256" key="1">
    <source>
        <dbReference type="ARBA" id="ARBA00022679"/>
    </source>
</evidence>
<organism evidence="4 5">
    <name type="scientific">Clostridium thailandense</name>
    <dbReference type="NCBI Taxonomy" id="2794346"/>
    <lineage>
        <taxon>Bacteria</taxon>
        <taxon>Bacillati</taxon>
        <taxon>Bacillota</taxon>
        <taxon>Clostridia</taxon>
        <taxon>Eubacteriales</taxon>
        <taxon>Clostridiaceae</taxon>
        <taxon>Clostridium</taxon>
    </lineage>
</organism>
<dbReference type="GO" id="GO:0008999">
    <property type="term" value="F:protein-N-terminal-alanine acetyltransferase activity"/>
    <property type="evidence" value="ECO:0007669"/>
    <property type="project" value="TreeGrafter"/>
</dbReference>
<dbReference type="Pfam" id="PF13302">
    <property type="entry name" value="Acetyltransf_3"/>
    <property type="match status" value="1"/>
</dbReference>
<accession>A0A949TXY5</accession>
<dbReference type="InterPro" id="IPR000182">
    <property type="entry name" value="GNAT_dom"/>
</dbReference>
<dbReference type="PANTHER" id="PTHR43792">
    <property type="entry name" value="GNAT FAMILY, PUTATIVE (AFU_ORTHOLOGUE AFUA_3G00765)-RELATED-RELATED"/>
    <property type="match status" value="1"/>
</dbReference>
<sequence>MEKVYETERLILNVLNKSYVELVIDYYLRNKSFLEDWEAVKSEEFYTKQYQQEQLDNELSNIENKRSFRLWVFKKEDSSRIIGSVGFNNIVWGAFLSCHLGYKLDKDEINKGYITEAIQKGIEVMFNEFGLHRIEANIMPKNKRSLRVVEKLGFYNEGLAYKYLKINDKWEDHIHMVLLNDNV</sequence>
<dbReference type="Proteomes" id="UP000694308">
    <property type="component" value="Unassembled WGS sequence"/>
</dbReference>
<keyword evidence="1" id="KW-0808">Transferase</keyword>